<dbReference type="NCBIfam" id="TIGR00254">
    <property type="entry name" value="GGDEF"/>
    <property type="match status" value="1"/>
</dbReference>
<dbReference type="InterPro" id="IPR043128">
    <property type="entry name" value="Rev_trsase/Diguanyl_cyclase"/>
</dbReference>
<dbReference type="PANTHER" id="PTHR45138:SF9">
    <property type="entry name" value="DIGUANYLATE CYCLASE DGCM-RELATED"/>
    <property type="match status" value="1"/>
</dbReference>
<protein>
    <submittedName>
        <fullName evidence="3">Diguanylate cyclase</fullName>
    </submittedName>
</protein>
<dbReference type="EMBL" id="WVUH01000350">
    <property type="protein sequence ID" value="MBO4209791.1"/>
    <property type="molecule type" value="Genomic_DNA"/>
</dbReference>
<name>A0ABS3VZ11_MICEH</name>
<proteinExistence type="predicted"/>
<dbReference type="InterPro" id="IPR029787">
    <property type="entry name" value="Nucleotide_cyclase"/>
</dbReference>
<feature type="domain" description="GGDEF" evidence="2">
    <location>
        <begin position="76"/>
        <end position="212"/>
    </location>
</feature>
<accession>A0ABS3VZ11</accession>
<evidence type="ECO:0000256" key="1">
    <source>
        <dbReference type="SAM" id="MobiDB-lite"/>
    </source>
</evidence>
<evidence type="ECO:0000259" key="2">
    <source>
        <dbReference type="PROSITE" id="PS50887"/>
    </source>
</evidence>
<feature type="compositionally biased region" description="Basic and acidic residues" evidence="1">
    <location>
        <begin position="217"/>
        <end position="239"/>
    </location>
</feature>
<evidence type="ECO:0000313" key="3">
    <source>
        <dbReference type="EMBL" id="MBO4209791.1"/>
    </source>
</evidence>
<dbReference type="InterPro" id="IPR050469">
    <property type="entry name" value="Diguanylate_Cyclase"/>
</dbReference>
<reference evidence="3 4" key="1">
    <citation type="submission" date="2019-12" db="EMBL/GenBank/DDBJ databases">
        <title>Whole genome sequencing of endophytic Actinobacterium Micromonospora sp. MPMI6T.</title>
        <authorList>
            <person name="Evv R."/>
            <person name="Podile A.R."/>
        </authorList>
    </citation>
    <scope>NUCLEOTIDE SEQUENCE [LARGE SCALE GENOMIC DNA]</scope>
    <source>
        <strain evidence="3 4">MPMI6</strain>
    </source>
</reference>
<dbReference type="PANTHER" id="PTHR45138">
    <property type="entry name" value="REGULATORY COMPONENTS OF SENSORY TRANSDUCTION SYSTEM"/>
    <property type="match status" value="1"/>
</dbReference>
<dbReference type="CDD" id="cd01949">
    <property type="entry name" value="GGDEF"/>
    <property type="match status" value="1"/>
</dbReference>
<dbReference type="PROSITE" id="PS50887">
    <property type="entry name" value="GGDEF"/>
    <property type="match status" value="1"/>
</dbReference>
<dbReference type="SUPFAM" id="SSF55073">
    <property type="entry name" value="Nucleotide cyclase"/>
    <property type="match status" value="1"/>
</dbReference>
<organism evidence="3 4">
    <name type="scientific">Micromonospora echinofusca</name>
    <dbReference type="NCBI Taxonomy" id="47858"/>
    <lineage>
        <taxon>Bacteria</taxon>
        <taxon>Bacillati</taxon>
        <taxon>Actinomycetota</taxon>
        <taxon>Actinomycetes</taxon>
        <taxon>Micromonosporales</taxon>
        <taxon>Micromonosporaceae</taxon>
        <taxon>Micromonospora</taxon>
    </lineage>
</organism>
<keyword evidence="4" id="KW-1185">Reference proteome</keyword>
<comment type="caution">
    <text evidence="3">The sequence shown here is derived from an EMBL/GenBank/DDBJ whole genome shotgun (WGS) entry which is preliminary data.</text>
</comment>
<dbReference type="Pfam" id="PF00990">
    <property type="entry name" value="GGDEF"/>
    <property type="match status" value="1"/>
</dbReference>
<sequence length="239" mass="25710">MFTTLLVIATTALAAVLGAVVGFGLGHLAVRPTLRRLRTELADAARQLTHDPLTGLLNRTGLRAVHTTIAASGDPQPIIVILIDLDHFKQVNDTYSHDAGDDLLTQTADRLGRLAATYGGSVARLSGDEFAAILPVRHHGITDIADRFTTAIAEPVHIDTDHGPTTVTVTASLGIAVADSTEPLEDVALHRADIAMYHAKRHGGDRHVLQLPGMTMPDREHRRGPRLRDLHRDQRGSAA</sequence>
<dbReference type="Gene3D" id="3.30.70.270">
    <property type="match status" value="1"/>
</dbReference>
<dbReference type="Proteomes" id="UP000823521">
    <property type="component" value="Unassembled WGS sequence"/>
</dbReference>
<gene>
    <name evidence="3" type="ORF">GSF22_27930</name>
</gene>
<dbReference type="RefSeq" id="WP_208816742.1">
    <property type="nucleotide sequence ID" value="NZ_WVUH01000350.1"/>
</dbReference>
<dbReference type="InterPro" id="IPR000160">
    <property type="entry name" value="GGDEF_dom"/>
</dbReference>
<evidence type="ECO:0000313" key="4">
    <source>
        <dbReference type="Proteomes" id="UP000823521"/>
    </source>
</evidence>
<feature type="region of interest" description="Disordered" evidence="1">
    <location>
        <begin position="208"/>
        <end position="239"/>
    </location>
</feature>
<dbReference type="SMART" id="SM00267">
    <property type="entry name" value="GGDEF"/>
    <property type="match status" value="1"/>
</dbReference>